<sequence>MRQHKFPPGWDAERVQKVLTHYEEQTEDEAMAEDEAAFEDSIQTMMGVPCELVPAIRELLAKHHA</sequence>
<dbReference type="Proteomes" id="UP000019141">
    <property type="component" value="Unassembled WGS sequence"/>
</dbReference>
<keyword evidence="2" id="KW-1185">Reference proteome</keyword>
<dbReference type="EMBL" id="AZHW01001372">
    <property type="protein sequence ID" value="ETW92811.1"/>
    <property type="molecule type" value="Genomic_DNA"/>
</dbReference>
<gene>
    <name evidence="1" type="ORF">ETSY1_42030</name>
</gene>
<comment type="caution">
    <text evidence="1">The sequence shown here is derived from an EMBL/GenBank/DDBJ whole genome shotgun (WGS) entry which is preliminary data.</text>
</comment>
<evidence type="ECO:0000313" key="2">
    <source>
        <dbReference type="Proteomes" id="UP000019141"/>
    </source>
</evidence>
<accession>W4L672</accession>
<organism evidence="1 2">
    <name type="scientific">Entotheonella factor</name>
    <dbReference type="NCBI Taxonomy" id="1429438"/>
    <lineage>
        <taxon>Bacteria</taxon>
        <taxon>Pseudomonadati</taxon>
        <taxon>Nitrospinota/Tectimicrobiota group</taxon>
        <taxon>Candidatus Tectimicrobiota</taxon>
        <taxon>Candidatus Entotheonellia</taxon>
        <taxon>Candidatus Entotheonellales</taxon>
        <taxon>Candidatus Entotheonellaceae</taxon>
        <taxon>Candidatus Entotheonella</taxon>
    </lineage>
</organism>
<dbReference type="HOGENOM" id="CLU_2789940_0_0_7"/>
<dbReference type="AlphaFoldDB" id="W4L672"/>
<evidence type="ECO:0000313" key="1">
    <source>
        <dbReference type="EMBL" id="ETW92811.1"/>
    </source>
</evidence>
<name>W4L672_ENTF1</name>
<proteinExistence type="predicted"/>
<reference evidence="1 2" key="1">
    <citation type="journal article" date="2014" name="Nature">
        <title>An environmental bacterial taxon with a large and distinct metabolic repertoire.</title>
        <authorList>
            <person name="Wilson M.C."/>
            <person name="Mori T."/>
            <person name="Ruckert C."/>
            <person name="Uria A.R."/>
            <person name="Helf M.J."/>
            <person name="Takada K."/>
            <person name="Gernert C."/>
            <person name="Steffens U.A."/>
            <person name="Heycke N."/>
            <person name="Schmitt S."/>
            <person name="Rinke C."/>
            <person name="Helfrich E.J."/>
            <person name="Brachmann A.O."/>
            <person name="Gurgui C."/>
            <person name="Wakimoto T."/>
            <person name="Kracht M."/>
            <person name="Crusemann M."/>
            <person name="Hentschel U."/>
            <person name="Abe I."/>
            <person name="Matsunaga S."/>
            <person name="Kalinowski J."/>
            <person name="Takeyama H."/>
            <person name="Piel J."/>
        </authorList>
    </citation>
    <scope>NUCLEOTIDE SEQUENCE [LARGE SCALE GENOMIC DNA]</scope>
    <source>
        <strain evidence="2">TSY1</strain>
    </source>
</reference>
<protein>
    <submittedName>
        <fullName evidence="1">Uncharacterized protein</fullName>
    </submittedName>
</protein>